<dbReference type="EMBL" id="BARS01000184">
    <property type="protein sequence ID" value="GAF73292.1"/>
    <property type="molecule type" value="Genomic_DNA"/>
</dbReference>
<reference evidence="3" key="1">
    <citation type="journal article" date="2014" name="Front. Microbiol.">
        <title>High frequency of phylogenetically diverse reductive dehalogenase-homologous genes in deep subseafloor sedimentary metagenomes.</title>
        <authorList>
            <person name="Kawai M."/>
            <person name="Futagami T."/>
            <person name="Toyoda A."/>
            <person name="Takaki Y."/>
            <person name="Nishi S."/>
            <person name="Hori S."/>
            <person name="Arai W."/>
            <person name="Tsubouchi T."/>
            <person name="Morono Y."/>
            <person name="Uchiyama I."/>
            <person name="Ito T."/>
            <person name="Fujiyama A."/>
            <person name="Inagaki F."/>
            <person name="Takami H."/>
        </authorList>
    </citation>
    <scope>NUCLEOTIDE SEQUENCE</scope>
    <source>
        <strain evidence="3">Expedition CK06-06</strain>
    </source>
</reference>
<dbReference type="InterPro" id="IPR051471">
    <property type="entry name" value="Bacterial_PTS_sugar_comp"/>
</dbReference>
<dbReference type="InterPro" id="IPR004701">
    <property type="entry name" value="PTS_EIIA_man-typ"/>
</dbReference>
<evidence type="ECO:0000256" key="1">
    <source>
        <dbReference type="ARBA" id="ARBA00022679"/>
    </source>
</evidence>
<dbReference type="PANTHER" id="PTHR33799:SF1">
    <property type="entry name" value="PTS SYSTEM MANNOSE-SPECIFIC EIIAB COMPONENT-RELATED"/>
    <property type="match status" value="1"/>
</dbReference>
<dbReference type="GO" id="GO:0016020">
    <property type="term" value="C:membrane"/>
    <property type="evidence" value="ECO:0007669"/>
    <property type="project" value="InterPro"/>
</dbReference>
<dbReference type="AlphaFoldDB" id="X0SBJ9"/>
<accession>X0SBJ9</accession>
<evidence type="ECO:0000313" key="3">
    <source>
        <dbReference type="EMBL" id="GAF73292.1"/>
    </source>
</evidence>
<sequence length="134" mass="15321">MYKMKILLLSHGMFARELVNSCMFIVQNAIEIEAICLDEEGIDKFSKKLNSYLNKNKDSSILFFCDLKHGSPYNQLLINLLTNEVKDYRIISGMNLPMLLQAITMREVTKDLNEIAIKVNEAGIEGVCLDEQEE</sequence>
<feature type="domain" description="PTS EIIA type-4" evidence="2">
    <location>
        <begin position="3"/>
        <end position="127"/>
    </location>
</feature>
<organism evidence="3">
    <name type="scientific">marine sediment metagenome</name>
    <dbReference type="NCBI Taxonomy" id="412755"/>
    <lineage>
        <taxon>unclassified sequences</taxon>
        <taxon>metagenomes</taxon>
        <taxon>ecological metagenomes</taxon>
    </lineage>
</organism>
<dbReference type="InterPro" id="IPR036662">
    <property type="entry name" value="PTS_EIIA_man-typ_sf"/>
</dbReference>
<evidence type="ECO:0000259" key="2">
    <source>
        <dbReference type="PROSITE" id="PS51096"/>
    </source>
</evidence>
<dbReference type="Gene3D" id="3.40.50.510">
    <property type="entry name" value="Phosphotransferase system, mannose-type IIA component"/>
    <property type="match status" value="1"/>
</dbReference>
<dbReference type="Pfam" id="PF03610">
    <property type="entry name" value="EIIA-man"/>
    <property type="match status" value="1"/>
</dbReference>
<proteinExistence type="predicted"/>
<dbReference type="GO" id="GO:0016740">
    <property type="term" value="F:transferase activity"/>
    <property type="evidence" value="ECO:0007669"/>
    <property type="project" value="UniProtKB-KW"/>
</dbReference>
<dbReference type="SUPFAM" id="SSF53062">
    <property type="entry name" value="PTS system fructose IIA component-like"/>
    <property type="match status" value="1"/>
</dbReference>
<protein>
    <recommendedName>
        <fullName evidence="2">PTS EIIA type-4 domain-containing protein</fullName>
    </recommendedName>
</protein>
<dbReference type="PANTHER" id="PTHR33799">
    <property type="entry name" value="PTS PERMEASE-RELATED-RELATED"/>
    <property type="match status" value="1"/>
</dbReference>
<keyword evidence="1" id="KW-0808">Transferase</keyword>
<name>X0SBJ9_9ZZZZ</name>
<gene>
    <name evidence="3" type="ORF">S01H1_00517</name>
</gene>
<comment type="caution">
    <text evidence="3">The sequence shown here is derived from an EMBL/GenBank/DDBJ whole genome shotgun (WGS) entry which is preliminary data.</text>
</comment>
<dbReference type="GO" id="GO:0009401">
    <property type="term" value="P:phosphoenolpyruvate-dependent sugar phosphotransferase system"/>
    <property type="evidence" value="ECO:0007669"/>
    <property type="project" value="InterPro"/>
</dbReference>
<dbReference type="PROSITE" id="PS51096">
    <property type="entry name" value="PTS_EIIA_TYPE_4"/>
    <property type="match status" value="1"/>
</dbReference>